<evidence type="ECO:0000256" key="1">
    <source>
        <dbReference type="SAM" id="Phobius"/>
    </source>
</evidence>
<name>A0A8S1HJ65_9PELO</name>
<evidence type="ECO:0000313" key="2">
    <source>
        <dbReference type="EMBL" id="CAD6196588.1"/>
    </source>
</evidence>
<accession>A0A8S1HJ65</accession>
<proteinExistence type="predicted"/>
<sequence length="185" mass="21072">MATPHIDVEVGKTPEEDKVVRVQPGAEPPRAKAGLDIENVIGPATPEDPNCICGTEGNCFCNATLNAGINLFFGFVFGAFVVNWMYFALPLYLLCLIFGLLVYFMAEHHRWFYLVTTISWFLVGLSSATMVVVLILALFHRDNARIREFPFPIFNWFALILWTMFMTFVDFSFFLSSFRLFRGTD</sequence>
<feature type="transmembrane region" description="Helical" evidence="1">
    <location>
        <begin position="111"/>
        <end position="139"/>
    </location>
</feature>
<reference evidence="2" key="1">
    <citation type="submission" date="2020-10" db="EMBL/GenBank/DDBJ databases">
        <authorList>
            <person name="Kikuchi T."/>
        </authorList>
    </citation>
    <scope>NUCLEOTIDE SEQUENCE</scope>
    <source>
        <strain evidence="2">NKZ352</strain>
    </source>
</reference>
<keyword evidence="3" id="KW-1185">Reference proteome</keyword>
<feature type="transmembrane region" description="Helical" evidence="1">
    <location>
        <begin position="159"/>
        <end position="181"/>
    </location>
</feature>
<gene>
    <name evidence="2" type="ORF">CAUJ_LOCUS12502</name>
</gene>
<protein>
    <submittedName>
        <fullName evidence="2">Uncharacterized protein</fullName>
    </submittedName>
</protein>
<keyword evidence="1" id="KW-0472">Membrane</keyword>
<keyword evidence="1" id="KW-1133">Transmembrane helix</keyword>
<feature type="transmembrane region" description="Helical" evidence="1">
    <location>
        <begin position="84"/>
        <end position="104"/>
    </location>
</feature>
<keyword evidence="1" id="KW-0812">Transmembrane</keyword>
<dbReference type="AlphaFoldDB" id="A0A8S1HJ65"/>
<comment type="caution">
    <text evidence="2">The sequence shown here is derived from an EMBL/GenBank/DDBJ whole genome shotgun (WGS) entry which is preliminary data.</text>
</comment>
<dbReference type="EMBL" id="CAJGYM010000075">
    <property type="protein sequence ID" value="CAD6196588.1"/>
    <property type="molecule type" value="Genomic_DNA"/>
</dbReference>
<dbReference type="Proteomes" id="UP000835052">
    <property type="component" value="Unassembled WGS sequence"/>
</dbReference>
<organism evidence="2 3">
    <name type="scientific">Caenorhabditis auriculariae</name>
    <dbReference type="NCBI Taxonomy" id="2777116"/>
    <lineage>
        <taxon>Eukaryota</taxon>
        <taxon>Metazoa</taxon>
        <taxon>Ecdysozoa</taxon>
        <taxon>Nematoda</taxon>
        <taxon>Chromadorea</taxon>
        <taxon>Rhabditida</taxon>
        <taxon>Rhabditina</taxon>
        <taxon>Rhabditomorpha</taxon>
        <taxon>Rhabditoidea</taxon>
        <taxon>Rhabditidae</taxon>
        <taxon>Peloderinae</taxon>
        <taxon>Caenorhabditis</taxon>
    </lineage>
</organism>
<evidence type="ECO:0000313" key="3">
    <source>
        <dbReference type="Proteomes" id="UP000835052"/>
    </source>
</evidence>